<comment type="caution">
    <text evidence="2">The sequence shown here is derived from an EMBL/GenBank/DDBJ whole genome shotgun (WGS) entry which is preliminary data.</text>
</comment>
<keyword evidence="3" id="KW-1185">Reference proteome</keyword>
<proteinExistence type="predicted"/>
<evidence type="ECO:0000313" key="3">
    <source>
        <dbReference type="Proteomes" id="UP000239895"/>
    </source>
</evidence>
<sequence>MIVRALVVGARGAVGRHVVDALRSGGHDVTPAGRSGPDGGARVDLTGSAGLEQLGRAAAGHDVVINASGIEDPRLAEVLDGAALVDISATSRYLVALRASVPAGTSVVLGAGLVPGLSTVLISATEARRGDEVDLAVMLGSGEKHGAAAVAWTEALVGSDLHAPPEGGRVRNLHERRRIVGPDGRRRTHLRTDLADHVLTDDLVVRSWLTFSSATATAAVAVVGRLGRGGRLIGGAPLLGSDAWSLQATVRRNGRQLTAVGSGQSRATGLLTALAAERVVDVAPGRCVTMADLVTAEEAVGALAPAATGWTAQGA</sequence>
<accession>A0ABX5EEA6</accession>
<dbReference type="InterPro" id="IPR001509">
    <property type="entry name" value="Epimerase_deHydtase"/>
</dbReference>
<dbReference type="Proteomes" id="UP000239895">
    <property type="component" value="Unassembled WGS sequence"/>
</dbReference>
<dbReference type="InterPro" id="IPR036291">
    <property type="entry name" value="NAD(P)-bd_dom_sf"/>
</dbReference>
<dbReference type="Pfam" id="PF01370">
    <property type="entry name" value="Epimerase"/>
    <property type="match status" value="1"/>
</dbReference>
<evidence type="ECO:0000313" key="2">
    <source>
        <dbReference type="EMBL" id="PRZ04416.1"/>
    </source>
</evidence>
<feature type="domain" description="NAD-dependent epimerase/dehydratase" evidence="1">
    <location>
        <begin position="5"/>
        <end position="77"/>
    </location>
</feature>
<reference evidence="2 3" key="1">
    <citation type="submission" date="2018-03" db="EMBL/GenBank/DDBJ databases">
        <title>Comparative analysis of microorganisms from saline springs in Andes Mountain Range, Colombia.</title>
        <authorList>
            <person name="Rubin E."/>
        </authorList>
    </citation>
    <scope>NUCLEOTIDE SEQUENCE [LARGE SCALE GENOMIC DNA]</scope>
    <source>
        <strain evidence="2 3">CG 23</strain>
    </source>
</reference>
<organism evidence="2 3">
    <name type="scientific">Isoptericola halotolerans</name>
    <dbReference type="NCBI Taxonomy" id="300560"/>
    <lineage>
        <taxon>Bacteria</taxon>
        <taxon>Bacillati</taxon>
        <taxon>Actinomycetota</taxon>
        <taxon>Actinomycetes</taxon>
        <taxon>Micrococcales</taxon>
        <taxon>Promicromonosporaceae</taxon>
        <taxon>Isoptericola</taxon>
    </lineage>
</organism>
<dbReference type="EMBL" id="PVTX01000010">
    <property type="protein sequence ID" value="PRZ04416.1"/>
    <property type="molecule type" value="Genomic_DNA"/>
</dbReference>
<dbReference type="Gene3D" id="3.40.50.720">
    <property type="entry name" value="NAD(P)-binding Rossmann-like Domain"/>
    <property type="match status" value="1"/>
</dbReference>
<dbReference type="SUPFAM" id="SSF51735">
    <property type="entry name" value="NAD(P)-binding Rossmann-fold domains"/>
    <property type="match status" value="1"/>
</dbReference>
<protein>
    <submittedName>
        <fullName evidence="2">NAD-dependent epimerase/dehydratase family protein</fullName>
    </submittedName>
</protein>
<name>A0ABX5EEA6_9MICO</name>
<evidence type="ECO:0000259" key="1">
    <source>
        <dbReference type="Pfam" id="PF01370"/>
    </source>
</evidence>
<dbReference type="RefSeq" id="WP_207767734.1">
    <property type="nucleotide sequence ID" value="NZ_PVTX01000010.1"/>
</dbReference>
<gene>
    <name evidence="2" type="ORF">BCL65_11077</name>
</gene>